<dbReference type="RefSeq" id="WP_171625332.1">
    <property type="nucleotide sequence ID" value="NZ_JABBPG010000002.1"/>
</dbReference>
<proteinExistence type="predicted"/>
<accession>A0A849VB93</accession>
<dbReference type="Proteomes" id="UP000586305">
    <property type="component" value="Unassembled WGS sequence"/>
</dbReference>
<reference evidence="2 3" key="1">
    <citation type="submission" date="2020-04" db="EMBL/GenBank/DDBJ databases">
        <title>Pseudoalteromonas caenipelagi sp. nov., isolated from a tidal flat.</title>
        <authorList>
            <person name="Park S."/>
            <person name="Yoon J.-H."/>
        </authorList>
    </citation>
    <scope>NUCLEOTIDE SEQUENCE [LARGE SCALE GENOMIC DNA]</scope>
    <source>
        <strain evidence="2 3">JBTF-M23</strain>
    </source>
</reference>
<keyword evidence="3" id="KW-1185">Reference proteome</keyword>
<sequence length="51" mass="5505">MKKDTAEPKPKLTPGQIAEQARNALAEQTNRHQVAGAFTLDDNNKLTTGGK</sequence>
<organism evidence="2 3">
    <name type="scientific">Pseudoalteromonas caenipelagi</name>
    <dbReference type="NCBI Taxonomy" id="2726988"/>
    <lineage>
        <taxon>Bacteria</taxon>
        <taxon>Pseudomonadati</taxon>
        <taxon>Pseudomonadota</taxon>
        <taxon>Gammaproteobacteria</taxon>
        <taxon>Alteromonadales</taxon>
        <taxon>Pseudoalteromonadaceae</taxon>
        <taxon>Pseudoalteromonas</taxon>
    </lineage>
</organism>
<evidence type="ECO:0000313" key="2">
    <source>
        <dbReference type="EMBL" id="NOU50265.1"/>
    </source>
</evidence>
<name>A0A849VB93_9GAMM</name>
<feature type="region of interest" description="Disordered" evidence="1">
    <location>
        <begin position="29"/>
        <end position="51"/>
    </location>
</feature>
<dbReference type="AlphaFoldDB" id="A0A849VB93"/>
<evidence type="ECO:0000256" key="1">
    <source>
        <dbReference type="SAM" id="MobiDB-lite"/>
    </source>
</evidence>
<gene>
    <name evidence="2" type="ORF">HG263_06880</name>
</gene>
<protein>
    <submittedName>
        <fullName evidence="2">Uncharacterized protein</fullName>
    </submittedName>
</protein>
<comment type="caution">
    <text evidence="2">The sequence shown here is derived from an EMBL/GenBank/DDBJ whole genome shotgun (WGS) entry which is preliminary data.</text>
</comment>
<evidence type="ECO:0000313" key="3">
    <source>
        <dbReference type="Proteomes" id="UP000586305"/>
    </source>
</evidence>
<dbReference type="EMBL" id="JABBPG010000002">
    <property type="protein sequence ID" value="NOU50265.1"/>
    <property type="molecule type" value="Genomic_DNA"/>
</dbReference>